<gene>
    <name evidence="5" type="ORF">CANARDRAFT_26503</name>
</gene>
<dbReference type="GO" id="GO:0000294">
    <property type="term" value="P:nuclear-transcribed mRNA catabolic process, RNase MRP-dependent"/>
    <property type="evidence" value="ECO:0007669"/>
    <property type="project" value="TreeGrafter"/>
</dbReference>
<keyword evidence="2" id="KW-0819">tRNA processing</keyword>
<dbReference type="Proteomes" id="UP000094801">
    <property type="component" value="Unassembled WGS sequence"/>
</dbReference>
<reference evidence="6" key="1">
    <citation type="submission" date="2016-04" db="EMBL/GenBank/DDBJ databases">
        <title>Comparative genomics of biotechnologically important yeasts.</title>
        <authorList>
            <consortium name="DOE Joint Genome Institute"/>
            <person name="Riley R."/>
            <person name="Haridas S."/>
            <person name="Wolfe K.H."/>
            <person name="Lopes M.R."/>
            <person name="Hittinger C.T."/>
            <person name="Goker M."/>
            <person name="Salamov A."/>
            <person name="Wisecaver J."/>
            <person name="Long T.M."/>
            <person name="Aerts A.L."/>
            <person name="Barry K."/>
            <person name="Choi C."/>
            <person name="Clum A."/>
            <person name="Coughlan A.Y."/>
            <person name="Deshpande S."/>
            <person name="Douglass A.P."/>
            <person name="Hanson S.J."/>
            <person name="Klenk H.-P."/>
            <person name="Labutti K."/>
            <person name="Lapidus A."/>
            <person name="Lindquist E."/>
            <person name="Lipzen A."/>
            <person name="Meier-Kolthoff J.P."/>
            <person name="Ohm R.A."/>
            <person name="Otillar R.P."/>
            <person name="Pangilinan J."/>
            <person name="Peng Y."/>
            <person name="Rokas A."/>
            <person name="Rosa C.A."/>
            <person name="Scheuner C."/>
            <person name="Sibirny A.A."/>
            <person name="Slot J.C."/>
            <person name="Stielow J.B."/>
            <person name="Sun H."/>
            <person name="Kurtzman C.P."/>
            <person name="Blackwell M."/>
            <person name="Grigoriev I.V."/>
            <person name="Jeffries T.W."/>
        </authorList>
    </citation>
    <scope>NUCLEOTIDE SEQUENCE [LARGE SCALE GENOMIC DNA]</scope>
    <source>
        <strain evidence="6">NRRL YB-2248</strain>
    </source>
</reference>
<evidence type="ECO:0000313" key="6">
    <source>
        <dbReference type="Proteomes" id="UP000094801"/>
    </source>
</evidence>
<organism evidence="5 6">
    <name type="scientific">[Candida] arabinofermentans NRRL YB-2248</name>
    <dbReference type="NCBI Taxonomy" id="983967"/>
    <lineage>
        <taxon>Eukaryota</taxon>
        <taxon>Fungi</taxon>
        <taxon>Dikarya</taxon>
        <taxon>Ascomycota</taxon>
        <taxon>Saccharomycotina</taxon>
        <taxon>Pichiomycetes</taxon>
        <taxon>Pichiales</taxon>
        <taxon>Pichiaceae</taxon>
        <taxon>Ogataea</taxon>
        <taxon>Ogataea/Candida clade</taxon>
    </lineage>
</organism>
<sequence>MAVESKTQQGDKKLPKLERITGKKLIKHAPPRIYAYNDTKTVIHIKSSTPFISAVKRIEKSLKFFQEKYNKKGKPINGHKNVEYIAVHGMGKTVVKVVNLALHFQYEQRMKVDIFTKTIGVLDEFKSETDGKLKSDDDEEDDDDDDDVLRKRNVSSVEVRIYLDK</sequence>
<evidence type="ECO:0000313" key="5">
    <source>
        <dbReference type="EMBL" id="ODV87070.1"/>
    </source>
</evidence>
<dbReference type="PANTHER" id="PTHR28256">
    <property type="entry name" value="RIBONUCLEASES P/MRP PROTEIN SUBUNIT POP7"/>
    <property type="match status" value="1"/>
</dbReference>
<evidence type="ECO:0000256" key="4">
    <source>
        <dbReference type="SAM" id="MobiDB-lite"/>
    </source>
</evidence>
<dbReference type="STRING" id="983967.A0A1E4T5N1"/>
<dbReference type="GO" id="GO:0000171">
    <property type="term" value="F:ribonuclease MRP activity"/>
    <property type="evidence" value="ECO:0007669"/>
    <property type="project" value="TreeGrafter"/>
</dbReference>
<proteinExistence type="predicted"/>
<evidence type="ECO:0000256" key="2">
    <source>
        <dbReference type="ARBA" id="ARBA00022694"/>
    </source>
</evidence>
<evidence type="ECO:0000256" key="1">
    <source>
        <dbReference type="ARBA" id="ARBA00004123"/>
    </source>
</evidence>
<dbReference type="Pfam" id="PF12328">
    <property type="entry name" value="Rpp20"/>
    <property type="match status" value="1"/>
</dbReference>
<dbReference type="EMBL" id="KV453848">
    <property type="protein sequence ID" value="ODV87070.1"/>
    <property type="molecule type" value="Genomic_DNA"/>
</dbReference>
<dbReference type="InterPro" id="IPR036882">
    <property type="entry name" value="Alba-like_dom_sf"/>
</dbReference>
<dbReference type="GO" id="GO:0005655">
    <property type="term" value="C:nucleolar ribonuclease P complex"/>
    <property type="evidence" value="ECO:0007669"/>
    <property type="project" value="InterPro"/>
</dbReference>
<dbReference type="AlphaFoldDB" id="A0A1E4T5N1"/>
<keyword evidence="3" id="KW-0539">Nucleus</keyword>
<dbReference type="PANTHER" id="PTHR28256:SF1">
    <property type="entry name" value="RIBONUCLEASES P_MRP PROTEIN SUBUNIT POP7"/>
    <property type="match status" value="1"/>
</dbReference>
<dbReference type="InterPro" id="IPR014612">
    <property type="entry name" value="Pop7/Rpp20"/>
</dbReference>
<feature type="region of interest" description="Disordered" evidence="4">
    <location>
        <begin position="127"/>
        <end position="149"/>
    </location>
</feature>
<dbReference type="GO" id="GO:0000172">
    <property type="term" value="C:ribonuclease MRP complex"/>
    <property type="evidence" value="ECO:0007669"/>
    <property type="project" value="InterPro"/>
</dbReference>
<dbReference type="GO" id="GO:0006364">
    <property type="term" value="P:rRNA processing"/>
    <property type="evidence" value="ECO:0007669"/>
    <property type="project" value="TreeGrafter"/>
</dbReference>
<keyword evidence="6" id="KW-1185">Reference proteome</keyword>
<dbReference type="GO" id="GO:0004526">
    <property type="term" value="F:ribonuclease P activity"/>
    <property type="evidence" value="ECO:0007669"/>
    <property type="project" value="TreeGrafter"/>
</dbReference>
<protein>
    <submittedName>
        <fullName evidence="5">Uncharacterized protein</fullName>
    </submittedName>
</protein>
<dbReference type="Gene3D" id="3.30.110.20">
    <property type="entry name" value="Alba-like domain"/>
    <property type="match status" value="1"/>
</dbReference>
<dbReference type="InterPro" id="IPR020241">
    <property type="entry name" value="RNase_P/MRP_Pop7_fungi"/>
</dbReference>
<dbReference type="GO" id="GO:0003723">
    <property type="term" value="F:RNA binding"/>
    <property type="evidence" value="ECO:0007669"/>
    <property type="project" value="TreeGrafter"/>
</dbReference>
<dbReference type="OrthoDB" id="5416589at2759"/>
<name>A0A1E4T5N1_9ASCO</name>
<feature type="compositionally biased region" description="Acidic residues" evidence="4">
    <location>
        <begin position="136"/>
        <end position="147"/>
    </location>
</feature>
<accession>A0A1E4T5N1</accession>
<dbReference type="GO" id="GO:0034965">
    <property type="term" value="P:intronic box C/D snoRNA processing"/>
    <property type="evidence" value="ECO:0007669"/>
    <property type="project" value="TreeGrafter"/>
</dbReference>
<dbReference type="GO" id="GO:0001682">
    <property type="term" value="P:tRNA 5'-leader removal"/>
    <property type="evidence" value="ECO:0007669"/>
    <property type="project" value="InterPro"/>
</dbReference>
<comment type="subcellular location">
    <subcellularLocation>
        <location evidence="1">Nucleus</location>
    </subcellularLocation>
</comment>
<evidence type="ECO:0000256" key="3">
    <source>
        <dbReference type="ARBA" id="ARBA00023242"/>
    </source>
</evidence>